<dbReference type="Pfam" id="PF00356">
    <property type="entry name" value="LacI"/>
    <property type="match status" value="1"/>
</dbReference>
<protein>
    <submittedName>
        <fullName evidence="5">Catabolite control protein A</fullName>
    </submittedName>
</protein>
<dbReference type="InterPro" id="IPR001761">
    <property type="entry name" value="Peripla_BP/Lac1_sug-bd_dom"/>
</dbReference>
<keyword evidence="2" id="KW-0238">DNA-binding</keyword>
<dbReference type="Gene3D" id="3.40.50.2300">
    <property type="match status" value="2"/>
</dbReference>
<dbReference type="PANTHER" id="PTHR30146:SF149">
    <property type="entry name" value="HTH-TYPE TRANSCRIPTIONAL REGULATOR EBGR"/>
    <property type="match status" value="1"/>
</dbReference>
<reference evidence="5 6" key="1">
    <citation type="journal article" date="2023" name="PLoS ONE">
        <title>Genome-based metabolic and phylogenomic analysis of three Terrisporobacter species.</title>
        <authorList>
            <person name="Boer T."/>
            <person name="Bengelsdorf F.R."/>
            <person name="Bomeke M."/>
            <person name="Daniel R."/>
            <person name="Poehlein A."/>
        </authorList>
    </citation>
    <scope>NUCLEOTIDE SEQUENCE [LARGE SCALE GENOMIC DNA]</scope>
    <source>
        <strain evidence="5 6">DSM 1288</strain>
    </source>
</reference>
<dbReference type="RefSeq" id="WP_018591596.1">
    <property type="nucleotide sequence ID" value="NZ_CP117523.1"/>
</dbReference>
<evidence type="ECO:0000313" key="6">
    <source>
        <dbReference type="Proteomes" id="UP001348492"/>
    </source>
</evidence>
<dbReference type="Pfam" id="PF00532">
    <property type="entry name" value="Peripla_BP_1"/>
    <property type="match status" value="1"/>
</dbReference>
<dbReference type="SUPFAM" id="SSF53822">
    <property type="entry name" value="Periplasmic binding protein-like I"/>
    <property type="match status" value="1"/>
</dbReference>
<sequence>MKNNVTIKDVAKLAGVSISTVSRVINDSKPVTDEVKQRVLEVIKETGYVPNPLARSLVTKKSKLIGVIVPEVSDSFVNEILNGIEAVAKMYDYDILLVNTYSDKEQELDSIRLLKTKQVEGIVMLSWILDEDHVNFMKESRIPAVYISKTARDYDIYTVSTSNEKATYDMTKYLIENNHKDIALIMTSKEDTILEIERRTGYEAALRDNNISVRDELIKYGNTDYEGGYNSMKELIDEKIIPSAVFVTGDEAAVGAINAIFDSGYSVPEDISVAGFNDTKLAKIYRPKLTTVYQPLFDMGAVSIRALIKIINGEPVEEKKIELPYQIMERESVTKNRN</sequence>
<dbReference type="EMBL" id="CP117523">
    <property type="protein sequence ID" value="WWD84949.1"/>
    <property type="molecule type" value="Genomic_DNA"/>
</dbReference>
<dbReference type="Proteomes" id="UP001348492">
    <property type="component" value="Chromosome"/>
</dbReference>
<evidence type="ECO:0000259" key="4">
    <source>
        <dbReference type="PROSITE" id="PS50932"/>
    </source>
</evidence>
<dbReference type="Gene3D" id="1.10.260.40">
    <property type="entry name" value="lambda repressor-like DNA-binding domains"/>
    <property type="match status" value="1"/>
</dbReference>
<keyword evidence="6" id="KW-1185">Reference proteome</keyword>
<keyword evidence="3" id="KW-0804">Transcription</keyword>
<dbReference type="SUPFAM" id="SSF47413">
    <property type="entry name" value="lambda repressor-like DNA-binding domains"/>
    <property type="match status" value="1"/>
</dbReference>
<dbReference type="SMART" id="SM00354">
    <property type="entry name" value="HTH_LACI"/>
    <property type="match status" value="1"/>
</dbReference>
<feature type="domain" description="HTH lacI-type" evidence="4">
    <location>
        <begin position="5"/>
        <end position="59"/>
    </location>
</feature>
<dbReference type="InterPro" id="IPR010982">
    <property type="entry name" value="Lambda_DNA-bd_dom_sf"/>
</dbReference>
<evidence type="ECO:0000313" key="5">
    <source>
        <dbReference type="EMBL" id="WWD84949.1"/>
    </source>
</evidence>
<gene>
    <name evidence="5" type="primary">ccpA_4</name>
    <name evidence="5" type="ORF">TEGL_33950</name>
</gene>
<proteinExistence type="predicted"/>
<dbReference type="CDD" id="cd01392">
    <property type="entry name" value="HTH_LacI"/>
    <property type="match status" value="1"/>
</dbReference>
<dbReference type="PROSITE" id="PS50932">
    <property type="entry name" value="HTH_LACI_2"/>
    <property type="match status" value="1"/>
</dbReference>
<dbReference type="PANTHER" id="PTHR30146">
    <property type="entry name" value="LACI-RELATED TRANSCRIPTIONAL REPRESSOR"/>
    <property type="match status" value="1"/>
</dbReference>
<dbReference type="InterPro" id="IPR028082">
    <property type="entry name" value="Peripla_BP_I"/>
</dbReference>
<evidence type="ECO:0000256" key="1">
    <source>
        <dbReference type="ARBA" id="ARBA00023015"/>
    </source>
</evidence>
<accession>A0ABZ2EZR6</accession>
<organism evidence="5 6">
    <name type="scientific">Terrisporobacter glycolicus ATCC 14880 = DSM 1288</name>
    <dbReference type="NCBI Taxonomy" id="1121315"/>
    <lineage>
        <taxon>Bacteria</taxon>
        <taxon>Bacillati</taxon>
        <taxon>Bacillota</taxon>
        <taxon>Clostridia</taxon>
        <taxon>Peptostreptococcales</taxon>
        <taxon>Peptostreptococcaceae</taxon>
        <taxon>Terrisporobacter</taxon>
    </lineage>
</organism>
<evidence type="ECO:0000256" key="3">
    <source>
        <dbReference type="ARBA" id="ARBA00023163"/>
    </source>
</evidence>
<evidence type="ECO:0000256" key="2">
    <source>
        <dbReference type="ARBA" id="ARBA00023125"/>
    </source>
</evidence>
<dbReference type="PROSITE" id="PS00356">
    <property type="entry name" value="HTH_LACI_1"/>
    <property type="match status" value="1"/>
</dbReference>
<keyword evidence="1" id="KW-0805">Transcription regulation</keyword>
<name>A0ABZ2EZR6_9FIRM</name>
<dbReference type="PRINTS" id="PR00036">
    <property type="entry name" value="HTHLACI"/>
</dbReference>
<dbReference type="InterPro" id="IPR000843">
    <property type="entry name" value="HTH_LacI"/>
</dbReference>